<keyword evidence="13" id="KW-1185">Reference proteome</keyword>
<evidence type="ECO:0000259" key="11">
    <source>
        <dbReference type="PROSITE" id="PS50850"/>
    </source>
</evidence>
<dbReference type="RefSeq" id="XP_030972139.1">
    <property type="nucleotide sequence ID" value="XM_031116279.1"/>
</dbReference>
<keyword evidence="8 10" id="KW-0472">Membrane</keyword>
<feature type="domain" description="Major facilitator superfamily (MFS) profile" evidence="11">
    <location>
        <begin position="26"/>
        <end position="478"/>
    </location>
</feature>
<dbReference type="PROSITE" id="PS00216">
    <property type="entry name" value="SUGAR_TRANSPORT_1"/>
    <property type="match status" value="1"/>
</dbReference>
<sequence length="520" mass="57725">MPAVGGIPTGPGREYPGNLTPYVLVTCIVAAMGGLIFGYDIGISGGVTSMDPFLRKFFPKVYRSKHDDSSTNQYCQYNSETLTMFTSSLYLAALVSSLVASTVTRKLGRKPSMLFGGVLFFVGALLNGFAQAVWMLIVGRILLGFGIGFANQSVPLYLSETAPYKYRGALNIGFQLSITVGILIANVLNYFFAKIDGGWGWRLSLGGAIVPAIILTAGSLFLPDTPNSLIERGKMEDAREKLKRIRGLENVDEEFNDLVMASELSKQVEHPWRNLLQRKYRPHMAVATLIPFFQQFTGINVIMFYAPVLFNTIGFGDDASLMSSVITGLVNVVATLVSIYGVDKWGRRFLFLEGGAQMLVCQIIVAACIGAKFGIDGHPGELPKWYAIVVVLFICIYVAAFAWSWGPLGWLVPSEVFPLEIRSAAQSINVSVNMIFTFVVAQVFLNMLCHLKFGLFLFFAFFVLVMTIYVYYFLPETKNIPIEEMNQVWRSHWFWSKFMTDEFSNGNVEMLKGGQALKNV</sequence>
<keyword evidence="7 10" id="KW-1133">Transmembrane helix</keyword>
<dbReference type="EnsemblPlants" id="QL05p081122:mrna">
    <property type="protein sequence ID" value="QL05p081122:mrna"/>
    <property type="gene ID" value="QL05p081122"/>
</dbReference>
<dbReference type="GO" id="GO:0015145">
    <property type="term" value="F:monosaccharide transmembrane transporter activity"/>
    <property type="evidence" value="ECO:0007669"/>
    <property type="project" value="InterPro"/>
</dbReference>
<evidence type="ECO:0000313" key="12">
    <source>
        <dbReference type="EnsemblPlants" id="QL05p081122:mrna"/>
    </source>
</evidence>
<feature type="transmembrane region" description="Helical" evidence="10">
    <location>
        <begin position="385"/>
        <end position="406"/>
    </location>
</feature>
<evidence type="ECO:0000256" key="1">
    <source>
        <dbReference type="ARBA" id="ARBA00004141"/>
    </source>
</evidence>
<evidence type="ECO:0000256" key="10">
    <source>
        <dbReference type="SAM" id="Phobius"/>
    </source>
</evidence>
<dbReference type="FunFam" id="1.20.1250.20:FF:000002">
    <property type="entry name" value="Sugar transport protein 13"/>
    <property type="match status" value="1"/>
</dbReference>
<proteinExistence type="inferred from homology"/>
<protein>
    <recommendedName>
        <fullName evidence="11">Major facilitator superfamily (MFS) profile domain-containing protein</fullName>
    </recommendedName>
</protein>
<dbReference type="InterPro" id="IPR045262">
    <property type="entry name" value="STP/PLT_plant"/>
</dbReference>
<gene>
    <name evidence="12" type="primary">LOC115992191</name>
</gene>
<feature type="transmembrane region" description="Helical" evidence="10">
    <location>
        <begin position="170"/>
        <end position="193"/>
    </location>
</feature>
<evidence type="ECO:0000256" key="8">
    <source>
        <dbReference type="ARBA" id="ARBA00023136"/>
    </source>
</evidence>
<dbReference type="AlphaFoldDB" id="A0A7N2LU78"/>
<dbReference type="InterPro" id="IPR005829">
    <property type="entry name" value="Sugar_transporter_CS"/>
</dbReference>
<feature type="transmembrane region" description="Helical" evidence="10">
    <location>
        <begin position="82"/>
        <end position="100"/>
    </location>
</feature>
<dbReference type="Gene3D" id="1.20.1250.20">
    <property type="entry name" value="MFS general substrate transporter like domains"/>
    <property type="match status" value="1"/>
</dbReference>
<comment type="similarity">
    <text evidence="2 9">Belongs to the major facilitator superfamily. Sugar transporter (TC 2.A.1.1) family.</text>
</comment>
<dbReference type="GeneID" id="115992191"/>
<feature type="transmembrane region" description="Helical" evidence="10">
    <location>
        <begin position="349"/>
        <end position="373"/>
    </location>
</feature>
<dbReference type="Pfam" id="PF00083">
    <property type="entry name" value="Sugar_tr"/>
    <property type="match status" value="1"/>
</dbReference>
<dbReference type="GO" id="GO:0016020">
    <property type="term" value="C:membrane"/>
    <property type="evidence" value="ECO:0007669"/>
    <property type="project" value="UniProtKB-SubCell"/>
</dbReference>
<keyword evidence="5 10" id="KW-0812">Transmembrane</keyword>
<keyword evidence="6" id="KW-0769">Symport</keyword>
<organism evidence="12 13">
    <name type="scientific">Quercus lobata</name>
    <name type="common">Valley oak</name>
    <dbReference type="NCBI Taxonomy" id="97700"/>
    <lineage>
        <taxon>Eukaryota</taxon>
        <taxon>Viridiplantae</taxon>
        <taxon>Streptophyta</taxon>
        <taxon>Embryophyta</taxon>
        <taxon>Tracheophyta</taxon>
        <taxon>Spermatophyta</taxon>
        <taxon>Magnoliopsida</taxon>
        <taxon>eudicotyledons</taxon>
        <taxon>Gunneridae</taxon>
        <taxon>Pentapetalae</taxon>
        <taxon>rosids</taxon>
        <taxon>fabids</taxon>
        <taxon>Fagales</taxon>
        <taxon>Fagaceae</taxon>
        <taxon>Quercus</taxon>
    </lineage>
</organism>
<dbReference type="GO" id="GO:0015293">
    <property type="term" value="F:symporter activity"/>
    <property type="evidence" value="ECO:0007669"/>
    <property type="project" value="UniProtKB-KW"/>
</dbReference>
<feature type="transmembrane region" description="Helical" evidence="10">
    <location>
        <begin position="112"/>
        <end position="130"/>
    </location>
</feature>
<dbReference type="NCBIfam" id="TIGR00879">
    <property type="entry name" value="SP"/>
    <property type="match status" value="1"/>
</dbReference>
<evidence type="ECO:0000256" key="5">
    <source>
        <dbReference type="ARBA" id="ARBA00022692"/>
    </source>
</evidence>
<dbReference type="PRINTS" id="PR00171">
    <property type="entry name" value="SUGRTRNSPORT"/>
</dbReference>
<dbReference type="CDD" id="cd17361">
    <property type="entry name" value="MFS_STP"/>
    <property type="match status" value="1"/>
</dbReference>
<dbReference type="PROSITE" id="PS50850">
    <property type="entry name" value="MFS"/>
    <property type="match status" value="1"/>
</dbReference>
<feature type="transmembrane region" description="Helical" evidence="10">
    <location>
        <begin position="21"/>
        <end position="39"/>
    </location>
</feature>
<dbReference type="InterPro" id="IPR044778">
    <property type="entry name" value="MFS_STP/MST-like_plant"/>
</dbReference>
<reference evidence="12 13" key="1">
    <citation type="journal article" date="2016" name="G3 (Bethesda)">
        <title>First Draft Assembly and Annotation of the Genome of a California Endemic Oak Quercus lobata Nee (Fagaceae).</title>
        <authorList>
            <person name="Sork V.L."/>
            <person name="Fitz-Gibbon S.T."/>
            <person name="Puiu D."/>
            <person name="Crepeau M."/>
            <person name="Gugger P.F."/>
            <person name="Sherman R."/>
            <person name="Stevens K."/>
            <person name="Langley C.H."/>
            <person name="Pellegrini M."/>
            <person name="Salzberg S.L."/>
        </authorList>
    </citation>
    <scope>NUCLEOTIDE SEQUENCE [LARGE SCALE GENOMIC DNA]</scope>
    <source>
        <strain evidence="12 13">cv. SW786</strain>
    </source>
</reference>
<dbReference type="OrthoDB" id="5296287at2759"/>
<dbReference type="PANTHER" id="PTHR23500:SF574">
    <property type="entry name" value="SUGAR TRANSPORT PROTEIN 1"/>
    <property type="match status" value="1"/>
</dbReference>
<evidence type="ECO:0000256" key="6">
    <source>
        <dbReference type="ARBA" id="ARBA00022847"/>
    </source>
</evidence>
<evidence type="ECO:0000256" key="2">
    <source>
        <dbReference type="ARBA" id="ARBA00010992"/>
    </source>
</evidence>
<dbReference type="InParanoid" id="A0A7N2LU78"/>
<dbReference type="InterPro" id="IPR005828">
    <property type="entry name" value="MFS_sugar_transport-like"/>
</dbReference>
<dbReference type="EMBL" id="LRBV02000005">
    <property type="status" value="NOT_ANNOTATED_CDS"/>
    <property type="molecule type" value="Genomic_DNA"/>
</dbReference>
<dbReference type="Gramene" id="QL05p081122:mrna">
    <property type="protein sequence ID" value="QL05p081122:mrna"/>
    <property type="gene ID" value="QL05p081122"/>
</dbReference>
<dbReference type="InterPro" id="IPR036259">
    <property type="entry name" value="MFS_trans_sf"/>
</dbReference>
<evidence type="ECO:0000313" key="13">
    <source>
        <dbReference type="Proteomes" id="UP000594261"/>
    </source>
</evidence>
<dbReference type="InterPro" id="IPR003663">
    <property type="entry name" value="Sugar/inositol_transpt"/>
</dbReference>
<dbReference type="Proteomes" id="UP000594261">
    <property type="component" value="Chromosome 5"/>
</dbReference>
<feature type="transmembrane region" description="Helical" evidence="10">
    <location>
        <begin position="199"/>
        <end position="222"/>
    </location>
</feature>
<dbReference type="KEGG" id="qlo:115992191"/>
<feature type="transmembrane region" description="Helical" evidence="10">
    <location>
        <begin position="320"/>
        <end position="342"/>
    </location>
</feature>
<accession>A0A7N2LU78</accession>
<evidence type="ECO:0000256" key="7">
    <source>
        <dbReference type="ARBA" id="ARBA00022989"/>
    </source>
</evidence>
<feature type="transmembrane region" description="Helical" evidence="10">
    <location>
        <begin position="427"/>
        <end position="447"/>
    </location>
</feature>
<dbReference type="PROSITE" id="PS00217">
    <property type="entry name" value="SUGAR_TRANSPORT_2"/>
    <property type="match status" value="1"/>
</dbReference>
<dbReference type="FunCoup" id="A0A7N2LU78">
    <property type="interactions" value="167"/>
</dbReference>
<comment type="subcellular location">
    <subcellularLocation>
        <location evidence="1">Membrane</location>
        <topology evidence="1">Multi-pass membrane protein</topology>
    </subcellularLocation>
</comment>
<feature type="transmembrane region" description="Helical" evidence="10">
    <location>
        <begin position="284"/>
        <end position="308"/>
    </location>
</feature>
<keyword evidence="4" id="KW-0762">Sugar transport</keyword>
<evidence type="ECO:0000256" key="4">
    <source>
        <dbReference type="ARBA" id="ARBA00022597"/>
    </source>
</evidence>
<dbReference type="InterPro" id="IPR020846">
    <property type="entry name" value="MFS_dom"/>
</dbReference>
<evidence type="ECO:0000256" key="3">
    <source>
        <dbReference type="ARBA" id="ARBA00022448"/>
    </source>
</evidence>
<name>A0A7N2LU78_QUELO</name>
<dbReference type="SUPFAM" id="SSF103473">
    <property type="entry name" value="MFS general substrate transporter"/>
    <property type="match status" value="1"/>
</dbReference>
<evidence type="ECO:0000256" key="9">
    <source>
        <dbReference type="RuleBase" id="RU003346"/>
    </source>
</evidence>
<reference evidence="12" key="2">
    <citation type="submission" date="2021-01" db="UniProtKB">
        <authorList>
            <consortium name="EnsemblPlants"/>
        </authorList>
    </citation>
    <scope>IDENTIFICATION</scope>
</reference>
<feature type="transmembrane region" description="Helical" evidence="10">
    <location>
        <begin position="136"/>
        <end position="158"/>
    </location>
</feature>
<feature type="transmembrane region" description="Helical" evidence="10">
    <location>
        <begin position="453"/>
        <end position="474"/>
    </location>
</feature>
<dbReference type="PANTHER" id="PTHR23500">
    <property type="entry name" value="SOLUTE CARRIER FAMILY 2, FACILITATED GLUCOSE TRANSPORTER"/>
    <property type="match status" value="1"/>
</dbReference>
<dbReference type="OMA" id="IYYFGTL"/>
<keyword evidence="3 9" id="KW-0813">Transport</keyword>